<evidence type="ECO:0000313" key="3">
    <source>
        <dbReference type="RefSeq" id="XP_018011501.1"/>
    </source>
</evidence>
<dbReference type="GeneID" id="108668762"/>
<dbReference type="Proteomes" id="UP000694843">
    <property type="component" value="Unplaced"/>
</dbReference>
<feature type="compositionally biased region" description="Low complexity" evidence="1">
    <location>
        <begin position="99"/>
        <end position="110"/>
    </location>
</feature>
<dbReference type="RefSeq" id="XP_018011501.1">
    <property type="nucleotide sequence ID" value="XM_018156012.1"/>
</dbReference>
<dbReference type="InterPro" id="IPR010562">
    <property type="entry name" value="Haemolymph_juvenile_hormone-bd"/>
</dbReference>
<proteinExistence type="predicted"/>
<feature type="region of interest" description="Disordered" evidence="1">
    <location>
        <begin position="76"/>
        <end position="110"/>
    </location>
</feature>
<evidence type="ECO:0000256" key="1">
    <source>
        <dbReference type="SAM" id="MobiDB-lite"/>
    </source>
</evidence>
<dbReference type="OrthoDB" id="8185598at2759"/>
<dbReference type="InterPro" id="IPR038606">
    <property type="entry name" value="To_sf"/>
</dbReference>
<dbReference type="PANTHER" id="PTHR11008:SF41">
    <property type="entry name" value="RE70318P"/>
    <property type="match status" value="1"/>
</dbReference>
<dbReference type="Pfam" id="PF06585">
    <property type="entry name" value="JHBP"/>
    <property type="match status" value="1"/>
</dbReference>
<organism evidence="2 3">
    <name type="scientific">Hyalella azteca</name>
    <name type="common">Amphipod</name>
    <dbReference type="NCBI Taxonomy" id="294128"/>
    <lineage>
        <taxon>Eukaryota</taxon>
        <taxon>Metazoa</taxon>
        <taxon>Ecdysozoa</taxon>
        <taxon>Arthropoda</taxon>
        <taxon>Crustacea</taxon>
        <taxon>Multicrustacea</taxon>
        <taxon>Malacostraca</taxon>
        <taxon>Eumalacostraca</taxon>
        <taxon>Peracarida</taxon>
        <taxon>Amphipoda</taxon>
        <taxon>Senticaudata</taxon>
        <taxon>Talitrida</taxon>
        <taxon>Talitroidea</taxon>
        <taxon>Hyalellidae</taxon>
        <taxon>Hyalella</taxon>
    </lineage>
</organism>
<reference evidence="3" key="1">
    <citation type="submission" date="2025-08" db="UniProtKB">
        <authorList>
            <consortium name="RefSeq"/>
        </authorList>
    </citation>
    <scope>IDENTIFICATION</scope>
    <source>
        <tissue evidence="3">Whole organism</tissue>
    </source>
</reference>
<name>A0A8B7NDB0_HYAAZ</name>
<evidence type="ECO:0000313" key="2">
    <source>
        <dbReference type="Proteomes" id="UP000694843"/>
    </source>
</evidence>
<protein>
    <submittedName>
        <fullName evidence="3">Uncharacterized protein LOC108668762</fullName>
    </submittedName>
</protein>
<sequence>MFMKNLNLDFQIKASESKLDNLFGGNQVLSDTMNHFLKQNGDLIMEEVRPALRQQWGNLLGAILKALIDSLPKEIVTDIPNENTEDRHRRRTNEKLAAKARAQAPAQRQG</sequence>
<gene>
    <name evidence="3" type="primary">LOC108668762</name>
</gene>
<keyword evidence="2" id="KW-1185">Reference proteome</keyword>
<dbReference type="AlphaFoldDB" id="A0A8B7NDB0"/>
<accession>A0A8B7NDB0</accession>
<dbReference type="PANTHER" id="PTHR11008">
    <property type="entry name" value="PROTEIN TAKEOUT-LIKE PROTEIN"/>
    <property type="match status" value="1"/>
</dbReference>
<dbReference type="KEGG" id="hazt:108668762"/>
<dbReference type="Gene3D" id="3.15.10.30">
    <property type="entry name" value="Haemolymph juvenile hormone binding protein"/>
    <property type="match status" value="1"/>
</dbReference>